<feature type="region of interest" description="Disordered" evidence="2">
    <location>
        <begin position="272"/>
        <end position="459"/>
    </location>
</feature>
<comment type="caution">
    <text evidence="4">The sequence shown here is derived from an EMBL/GenBank/DDBJ whole genome shotgun (WGS) entry which is preliminary data.</text>
</comment>
<protein>
    <recommendedName>
        <fullName evidence="3">Peptidase G2 IMC autoproteolytic cleavage domain-containing protein</fullName>
    </recommendedName>
</protein>
<name>A0A4V2J3X8_9BACL</name>
<feature type="compositionally biased region" description="Basic and acidic residues" evidence="2">
    <location>
        <begin position="428"/>
        <end position="441"/>
    </location>
</feature>
<dbReference type="Proteomes" id="UP000293142">
    <property type="component" value="Unassembled WGS sequence"/>
</dbReference>
<dbReference type="PANTHER" id="PTHR12239">
    <property type="entry name" value="PROTEIN CBG20215-RELATED"/>
    <property type="match status" value="1"/>
</dbReference>
<feature type="compositionally biased region" description="Basic and acidic residues" evidence="2">
    <location>
        <begin position="320"/>
        <end position="339"/>
    </location>
</feature>
<feature type="compositionally biased region" description="Polar residues" evidence="2">
    <location>
        <begin position="273"/>
        <end position="284"/>
    </location>
</feature>
<keyword evidence="1" id="KW-0175">Coiled coil</keyword>
<reference evidence="4 5" key="1">
    <citation type="submission" date="2019-02" db="EMBL/GenBank/DDBJ databases">
        <title>Paenibacillus sp. nov., isolated from surface-sterilized tissue of Thalictrum simplex L.</title>
        <authorList>
            <person name="Tuo L."/>
        </authorList>
    </citation>
    <scope>NUCLEOTIDE SEQUENCE [LARGE SCALE GENOMIC DNA]</scope>
    <source>
        <strain evidence="4 5">N2SHLJ1</strain>
    </source>
</reference>
<dbReference type="OrthoDB" id="2942004at2"/>
<dbReference type="InterPro" id="IPR021865">
    <property type="entry name" value="Peptidase_G2"/>
</dbReference>
<dbReference type="Gene3D" id="2.40.300.10">
    <property type="entry name" value="Head decoration protein D"/>
    <property type="match status" value="1"/>
</dbReference>
<accession>A0A4V2J3X8</accession>
<evidence type="ECO:0000256" key="1">
    <source>
        <dbReference type="SAM" id="Coils"/>
    </source>
</evidence>
<sequence>MSSFDYTESIITVRRKGDSSDPYIPISINKTIKNGLVQLPEIPDIFQCVAIAGNGETWFEIQNGTPVSTQYKVSYLHGYVEFDPANEGKTLNFSFLGTGNVFISSERVWVESDGNNVTKTLADVIAASATAIEILEPALEVIDDAKNATSAANTSAVSANTAANTANAAATNADQKAMLANAAADNANSKADLADQKANLAAEKAALANTAADLATSKATLADQSAINANIAAAAAVTAKENTDVATQSAIDATNSANNTNDDIQAAEVVRVSQENTRQSNESARTVEESARQLAETSRANAEVARTTEESNRVSAEIVRQNHESDRQSAEIARADAESIRVANENSHISEETARTNAESSRATAENERVDNETARQSGETNRETAESNRAIAETNRVDAESSRLLSESDRVSVENQRVIAENTRISAETDRETAEADRANAENTRVSNETSRQQNETTRQNGYVAFSLIEPYNSEHPYVPLNKVIFNGSTYQCIASSLGNAPTDTNYWILIAQKGVDGTGSGTVTSVSSANGDIIVSNPTDTPTLTVNSGTGANQLLKIGSDGKVSADLLKDGSINIAVKASDKSNWDAKQDILGFTPENPANKAQPGGYASLDVDGKIPMEQIPDDVITNLDWDNITNKPTSTVGEIDVAVSKTVDIGDLQNLYTSSKSNLVAAINEAYMSSGSKLVMLRNTVDVSASSSSASIGISDFNKDNDTLMVYVNSVYIEQNVDYTVSNDSLQIFKVTGNWDVGTHINFVVLKNVATTVTMIDPSQIQDGSIQDSKLHANNKIGQLSNLTTTAKSNVVSAINELRSDLNAKQDDLGFIPEDAANKAQPGGYASLGVDGKIPMRQIPDEIATNITPESIGAETPNGAQAKATQAKDDAFAYANQFDERGTGTNSHAEGDGTIASGESSHSEGINTIASGKATHAEGWSSNASGNYSHAEGRATKSIGLYSHAEGSFAQSIGTNSHAEGEGTKAVSRNSHAEGYSTKAAYGALPISINGFNVTFPSNHQFQVGDKVGYNDTVSHIIFDTVNVTAVSGAVVTLDMVDSLTTNIPVYIFSRDVGNFGANAHAEGSNTISGGNSSHAEGINTIALGDYSHAEGLGTTSSGTKSHAEGDSTSASGESSHAEGSNTIASGKYSHSEGYYTKATNESAHAEGNSVEASGKHSHAEGGNTRAFSDYSHVEGNASITHFATLATKCTALGGTYDGGMNSIQVESTGGFAANSPITLIAPDNTAIYNRAVYLVNSSTELVLMMSDGTIPVSGIFPVSFVGYTVLKATGTASGSHAEGNATLSSGDGTHSEGVSTKAIGIAAHAEGYGSQASGNYSHAEGYQTYAGQVAAHAEGYNTVARSAYSHAEGYNTVATSPASHAEGYNTLVSGYYAHAKGYFTNANVFASHVMGQYNKQLSGNPVAYSSSGDAFVIGCGTSDTNVGNAFRVTYTGKVYGSGTFGTSGADYAEYFEWSDGNENAEDRVGTFVTLDEDKIRIANSNDSYILGVVSVNPSVAGDTYEDDWCGKYLTDEWGRFQYQEVEMPAEYNLFKHNAFLDEEGNILREAYEEQIEIRPERTEIHQVLNPEWDGSKPYIPRSERKEWSVVGMMGKLLVRDDGTCVVNGYCKSNDEGIATNSENGHRVMKRITDNIVQILVK</sequence>
<feature type="region of interest" description="Disordered" evidence="2">
    <location>
        <begin position="1107"/>
        <end position="1143"/>
    </location>
</feature>
<feature type="region of interest" description="Disordered" evidence="2">
    <location>
        <begin position="1287"/>
        <end position="1306"/>
    </location>
</feature>
<dbReference type="EMBL" id="SIRE01000014">
    <property type="protein sequence ID" value="TBL76250.1"/>
    <property type="molecule type" value="Genomic_DNA"/>
</dbReference>
<dbReference type="InterPro" id="IPR011049">
    <property type="entry name" value="Serralysin-like_metalloprot_C"/>
</dbReference>
<gene>
    <name evidence="4" type="ORF">EYB31_19800</name>
</gene>
<feature type="compositionally biased region" description="Basic and acidic residues" evidence="2">
    <location>
        <begin position="365"/>
        <end position="374"/>
    </location>
</feature>
<evidence type="ECO:0000256" key="2">
    <source>
        <dbReference type="SAM" id="MobiDB-lite"/>
    </source>
</evidence>
<dbReference type="PANTHER" id="PTHR12239:SF41">
    <property type="entry name" value="MEMBRANE ASSOCIATED PROTEIN, PUTATIVE-RELATED"/>
    <property type="match status" value="1"/>
</dbReference>
<feature type="compositionally biased region" description="Polar residues" evidence="2">
    <location>
        <begin position="355"/>
        <end position="364"/>
    </location>
</feature>
<feature type="compositionally biased region" description="Polar residues" evidence="2">
    <location>
        <begin position="911"/>
        <end position="920"/>
    </location>
</feature>
<feature type="compositionally biased region" description="Low complexity" evidence="2">
    <location>
        <begin position="1121"/>
        <end position="1135"/>
    </location>
</feature>
<evidence type="ECO:0000313" key="4">
    <source>
        <dbReference type="EMBL" id="TBL76250.1"/>
    </source>
</evidence>
<keyword evidence="5" id="KW-1185">Reference proteome</keyword>
<dbReference type="SUPFAM" id="SSF101967">
    <property type="entry name" value="Adhesin YadA, collagen-binding domain"/>
    <property type="match status" value="3"/>
</dbReference>
<feature type="compositionally biased region" description="Basic and acidic residues" evidence="2">
    <location>
        <begin position="396"/>
        <end position="413"/>
    </location>
</feature>
<feature type="region of interest" description="Disordered" evidence="2">
    <location>
        <begin position="894"/>
        <end position="920"/>
    </location>
</feature>
<proteinExistence type="predicted"/>
<feature type="coiled-coil region" evidence="1">
    <location>
        <begin position="179"/>
        <end position="210"/>
    </location>
</feature>
<dbReference type="InterPro" id="IPR052293">
    <property type="entry name" value="SRRP"/>
</dbReference>
<dbReference type="CDD" id="cd12820">
    <property type="entry name" value="LbR_YadA-like"/>
    <property type="match status" value="2"/>
</dbReference>
<dbReference type="Gene3D" id="2.150.10.10">
    <property type="entry name" value="Serralysin-like metalloprotease, C-terminal"/>
    <property type="match status" value="2"/>
</dbReference>
<feature type="domain" description="Peptidase G2 IMC autoproteolytic cleavage" evidence="3">
    <location>
        <begin position="1442"/>
        <end position="1645"/>
    </location>
</feature>
<dbReference type="Pfam" id="PF11962">
    <property type="entry name" value="Peptidase_G2"/>
    <property type="match status" value="1"/>
</dbReference>
<feature type="compositionally biased region" description="Polar residues" evidence="2">
    <location>
        <begin position="442"/>
        <end position="459"/>
    </location>
</feature>
<organism evidence="4 5">
    <name type="scientific">Paenibacillus thalictri</name>
    <dbReference type="NCBI Taxonomy" id="2527873"/>
    <lineage>
        <taxon>Bacteria</taxon>
        <taxon>Bacillati</taxon>
        <taxon>Bacillota</taxon>
        <taxon>Bacilli</taxon>
        <taxon>Bacillales</taxon>
        <taxon>Paenibacillaceae</taxon>
        <taxon>Paenibacillus</taxon>
    </lineage>
</organism>
<evidence type="ECO:0000259" key="3">
    <source>
        <dbReference type="Pfam" id="PF11962"/>
    </source>
</evidence>
<feature type="compositionally biased region" description="Polar residues" evidence="2">
    <location>
        <begin position="1296"/>
        <end position="1306"/>
    </location>
</feature>
<dbReference type="RefSeq" id="WP_131015156.1">
    <property type="nucleotide sequence ID" value="NZ_SIRE01000014.1"/>
</dbReference>
<dbReference type="Gene3D" id="4.10.80.40">
    <property type="entry name" value="succinate dehydrogenase protein domain"/>
    <property type="match status" value="1"/>
</dbReference>
<evidence type="ECO:0000313" key="5">
    <source>
        <dbReference type="Proteomes" id="UP000293142"/>
    </source>
</evidence>
<feature type="region of interest" description="Disordered" evidence="2">
    <location>
        <begin position="1157"/>
        <end position="1181"/>
    </location>
</feature>